<proteinExistence type="predicted"/>
<evidence type="ECO:0000256" key="1">
    <source>
        <dbReference type="SAM" id="Phobius"/>
    </source>
</evidence>
<name>A0A841ALE2_9MICO</name>
<keyword evidence="1" id="KW-0472">Membrane</keyword>
<feature type="transmembrane region" description="Helical" evidence="1">
    <location>
        <begin position="6"/>
        <end position="24"/>
    </location>
</feature>
<reference evidence="2 3" key="1">
    <citation type="submission" date="2020-08" db="EMBL/GenBank/DDBJ databases">
        <title>Sequencing the genomes of 1000 actinobacteria strains.</title>
        <authorList>
            <person name="Klenk H.-P."/>
        </authorList>
    </citation>
    <scope>NUCLEOTIDE SEQUENCE [LARGE SCALE GENOMIC DNA]</scope>
    <source>
        <strain evidence="2 3">DSM 105784</strain>
    </source>
</reference>
<protein>
    <submittedName>
        <fullName evidence="2">Energy-coupling factor transporter transmembrane protein EcfT</fullName>
    </submittedName>
</protein>
<keyword evidence="1 2" id="KW-0812">Transmembrane</keyword>
<organism evidence="2 3">
    <name type="scientific">Conyzicola lurida</name>
    <dbReference type="NCBI Taxonomy" id="1172621"/>
    <lineage>
        <taxon>Bacteria</taxon>
        <taxon>Bacillati</taxon>
        <taxon>Actinomycetota</taxon>
        <taxon>Actinomycetes</taxon>
        <taxon>Micrococcales</taxon>
        <taxon>Microbacteriaceae</taxon>
        <taxon>Conyzicola</taxon>
    </lineage>
</organism>
<gene>
    <name evidence="2" type="ORF">HD599_001115</name>
</gene>
<dbReference type="AlphaFoldDB" id="A0A841ALE2"/>
<evidence type="ECO:0000313" key="3">
    <source>
        <dbReference type="Proteomes" id="UP000536685"/>
    </source>
</evidence>
<comment type="caution">
    <text evidence="2">The sequence shown here is derived from an EMBL/GenBank/DDBJ whole genome shotgun (WGS) entry which is preliminary data.</text>
</comment>
<evidence type="ECO:0000313" key="2">
    <source>
        <dbReference type="EMBL" id="MBB5842792.1"/>
    </source>
</evidence>
<accession>A0A841ALE2</accession>
<sequence length="109" mass="11348">MTFTLSVLNVLIAVTAVLAIVDGIQRLRSRGSNTLLAVLELVFSIALGLTFFVALPLGILTIAVVLEVVLVITLVAGGRGRKLLTVIAAIANAIVILASIGWLTIPGFI</sequence>
<feature type="transmembrane region" description="Helical" evidence="1">
    <location>
        <begin position="36"/>
        <end position="53"/>
    </location>
</feature>
<dbReference type="EMBL" id="JACHMJ010000001">
    <property type="protein sequence ID" value="MBB5842792.1"/>
    <property type="molecule type" value="Genomic_DNA"/>
</dbReference>
<feature type="transmembrane region" description="Helical" evidence="1">
    <location>
        <begin position="83"/>
        <end position="105"/>
    </location>
</feature>
<keyword evidence="1" id="KW-1133">Transmembrane helix</keyword>
<keyword evidence="3" id="KW-1185">Reference proteome</keyword>
<dbReference type="Proteomes" id="UP000536685">
    <property type="component" value="Unassembled WGS sequence"/>
</dbReference>
<dbReference type="RefSeq" id="WP_184234464.1">
    <property type="nucleotide sequence ID" value="NZ_JACHMJ010000001.1"/>
</dbReference>
<feature type="transmembrane region" description="Helical" evidence="1">
    <location>
        <begin position="59"/>
        <end position="76"/>
    </location>
</feature>